<dbReference type="Pfam" id="PF19303">
    <property type="entry name" value="Anticodon_3"/>
    <property type="match status" value="1"/>
</dbReference>
<evidence type="ECO:0000256" key="13">
    <source>
        <dbReference type="ARBA" id="ARBA00047364"/>
    </source>
</evidence>
<evidence type="ECO:0000313" key="18">
    <source>
        <dbReference type="Proteomes" id="UP001228690"/>
    </source>
</evidence>
<evidence type="ECO:0000256" key="12">
    <source>
        <dbReference type="ARBA" id="ARBA00023146"/>
    </source>
</evidence>
<reference evidence="17 18" key="1">
    <citation type="submission" date="2023-04" db="EMBL/GenBank/DDBJ databases">
        <title>Spirochaete genome identified in red abalone sample constitutes a novel genus.</title>
        <authorList>
            <person name="Sharma S.P."/>
            <person name="Purcell C.M."/>
            <person name="Hyde J.R."/>
            <person name="Severin A.J."/>
        </authorList>
    </citation>
    <scope>NUCLEOTIDE SEQUENCE [LARGE SCALE GENOMIC DNA]</scope>
    <source>
        <strain evidence="17 18">SP-2023</strain>
    </source>
</reference>
<evidence type="ECO:0000256" key="4">
    <source>
        <dbReference type="ARBA" id="ARBA00022490"/>
    </source>
</evidence>
<keyword evidence="4 14" id="KW-0963">Cytoplasm</keyword>
<keyword evidence="10 14" id="KW-0694">RNA-binding</keyword>
<proteinExistence type="inferred from homology"/>
<dbReference type="InterPro" id="IPR002547">
    <property type="entry name" value="tRNA-bd_dom"/>
</dbReference>
<feature type="short sequence motif" description="'KMSKS' region" evidence="14">
    <location>
        <begin position="365"/>
        <end position="369"/>
    </location>
</feature>
<dbReference type="InterPro" id="IPR014758">
    <property type="entry name" value="Met-tRNA_synth"/>
</dbReference>
<dbReference type="Gene3D" id="1.10.730.10">
    <property type="entry name" value="Isoleucyl-tRNA Synthetase, Domain 1"/>
    <property type="match status" value="1"/>
</dbReference>
<keyword evidence="5 14" id="KW-0820">tRNA-binding</keyword>
<keyword evidence="9 14" id="KW-0067">ATP-binding</keyword>
<evidence type="ECO:0000256" key="7">
    <source>
        <dbReference type="ARBA" id="ARBA00022741"/>
    </source>
</evidence>
<comment type="subunit">
    <text evidence="14">Homodimer.</text>
</comment>
<evidence type="ECO:0000256" key="11">
    <source>
        <dbReference type="ARBA" id="ARBA00022917"/>
    </source>
</evidence>
<keyword evidence="14" id="KW-0479">Metal-binding</keyword>
<dbReference type="SUPFAM" id="SSF57770">
    <property type="entry name" value="Methionyl-tRNA synthetase (MetRS), Zn-domain"/>
    <property type="match status" value="1"/>
</dbReference>
<dbReference type="CDD" id="cd00814">
    <property type="entry name" value="MetRS_core"/>
    <property type="match status" value="1"/>
</dbReference>
<dbReference type="InterPro" id="IPR001412">
    <property type="entry name" value="aa-tRNA-synth_I_CS"/>
</dbReference>
<dbReference type="PANTHER" id="PTHR45765">
    <property type="entry name" value="METHIONINE--TRNA LIGASE"/>
    <property type="match status" value="1"/>
</dbReference>
<feature type="binding site" evidence="14">
    <location>
        <position position="164"/>
    </location>
    <ligand>
        <name>Zn(2+)</name>
        <dbReference type="ChEBI" id="CHEBI:29105"/>
    </ligand>
</feature>
<dbReference type="InterPro" id="IPR029038">
    <property type="entry name" value="MetRS_Zn"/>
</dbReference>
<evidence type="ECO:0000256" key="15">
    <source>
        <dbReference type="SAM" id="MobiDB-lite"/>
    </source>
</evidence>
<dbReference type="SUPFAM" id="SSF52374">
    <property type="entry name" value="Nucleotidylyl transferase"/>
    <property type="match status" value="1"/>
</dbReference>
<keyword evidence="8 14" id="KW-0862">Zinc</keyword>
<dbReference type="SUPFAM" id="SSF47323">
    <property type="entry name" value="Anticodon-binding domain of a subclass of class I aminoacyl-tRNA synthetases"/>
    <property type="match status" value="1"/>
</dbReference>
<evidence type="ECO:0000256" key="14">
    <source>
        <dbReference type="HAMAP-Rule" id="MF_00098"/>
    </source>
</evidence>
<dbReference type="PROSITE" id="PS00178">
    <property type="entry name" value="AA_TRNA_LIGASE_I"/>
    <property type="match status" value="1"/>
</dbReference>
<feature type="domain" description="TRNA-binding" evidence="16">
    <location>
        <begin position="639"/>
        <end position="742"/>
    </location>
</feature>
<accession>A0ABY8MLH3</accession>
<dbReference type="Gene3D" id="2.20.28.20">
    <property type="entry name" value="Methionyl-tRNA synthetase, Zn-domain"/>
    <property type="match status" value="1"/>
</dbReference>
<dbReference type="PRINTS" id="PR01041">
    <property type="entry name" value="TRNASYNTHMET"/>
</dbReference>
<dbReference type="SUPFAM" id="SSF50249">
    <property type="entry name" value="Nucleic acid-binding proteins"/>
    <property type="match status" value="1"/>
</dbReference>
<dbReference type="InterPro" id="IPR012340">
    <property type="entry name" value="NA-bd_OB-fold"/>
</dbReference>
<protein>
    <recommendedName>
        <fullName evidence="14">Methionine--tRNA ligase</fullName>
        <ecNumber evidence="14">6.1.1.10</ecNumber>
    </recommendedName>
    <alternativeName>
        <fullName evidence="14">Methionyl-tRNA synthetase</fullName>
        <shortName evidence="14">MetRS</shortName>
    </alternativeName>
</protein>
<dbReference type="PANTHER" id="PTHR45765:SF1">
    <property type="entry name" value="METHIONINE--TRNA LIGASE, CYTOPLASMIC"/>
    <property type="match status" value="1"/>
</dbReference>
<dbReference type="Gene3D" id="3.40.50.620">
    <property type="entry name" value="HUPs"/>
    <property type="match status" value="1"/>
</dbReference>
<dbReference type="NCBIfam" id="TIGR00398">
    <property type="entry name" value="metG"/>
    <property type="match status" value="1"/>
</dbReference>
<evidence type="ECO:0000256" key="6">
    <source>
        <dbReference type="ARBA" id="ARBA00022598"/>
    </source>
</evidence>
<evidence type="ECO:0000256" key="3">
    <source>
        <dbReference type="ARBA" id="ARBA00008258"/>
    </source>
</evidence>
<feature type="binding site" evidence="14">
    <location>
        <position position="151"/>
    </location>
    <ligand>
        <name>Zn(2+)</name>
        <dbReference type="ChEBI" id="CHEBI:29105"/>
    </ligand>
</feature>
<feature type="binding site" evidence="14">
    <location>
        <position position="368"/>
    </location>
    <ligand>
        <name>ATP</name>
        <dbReference type="ChEBI" id="CHEBI:30616"/>
    </ligand>
</feature>
<keyword evidence="11 14" id="KW-0648">Protein biosynthesis</keyword>
<feature type="binding site" evidence="14">
    <location>
        <position position="167"/>
    </location>
    <ligand>
        <name>Zn(2+)</name>
        <dbReference type="ChEBI" id="CHEBI:29105"/>
    </ligand>
</feature>
<comment type="cofactor">
    <cofactor evidence="14">
        <name>Zn(2+)</name>
        <dbReference type="ChEBI" id="CHEBI:29105"/>
    </cofactor>
    <text evidence="14">Binds 1 zinc ion per subunit.</text>
</comment>
<dbReference type="InterPro" id="IPR015413">
    <property type="entry name" value="Methionyl/Leucyl_tRNA_Synth"/>
</dbReference>
<keyword evidence="6 14" id="KW-0436">Ligase</keyword>
<evidence type="ECO:0000256" key="8">
    <source>
        <dbReference type="ARBA" id="ARBA00022833"/>
    </source>
</evidence>
<feature type="binding site" evidence="14">
    <location>
        <position position="154"/>
    </location>
    <ligand>
        <name>Zn(2+)</name>
        <dbReference type="ChEBI" id="CHEBI:29105"/>
    </ligand>
</feature>
<feature type="region of interest" description="Disordered" evidence="15">
    <location>
        <begin position="322"/>
        <end position="345"/>
    </location>
</feature>
<dbReference type="Proteomes" id="UP001228690">
    <property type="component" value="Chromosome"/>
</dbReference>
<organism evidence="17 18">
    <name type="scientific">Candidatus Haliotispira prima</name>
    <dbReference type="NCBI Taxonomy" id="3034016"/>
    <lineage>
        <taxon>Bacteria</taxon>
        <taxon>Pseudomonadati</taxon>
        <taxon>Spirochaetota</taxon>
        <taxon>Spirochaetia</taxon>
        <taxon>Spirochaetales</taxon>
        <taxon>Spirochaetaceae</taxon>
        <taxon>Candidatus Haliotispira</taxon>
    </lineage>
</organism>
<comment type="function">
    <text evidence="1 14">Is required not only for elongation of protein synthesis but also for the initiation of all mRNA translation through initiator tRNA(fMet) aminoacylation.</text>
</comment>
<evidence type="ECO:0000313" key="17">
    <source>
        <dbReference type="EMBL" id="WGK70465.1"/>
    </source>
</evidence>
<dbReference type="Pfam" id="PF09334">
    <property type="entry name" value="tRNA-synt_1g"/>
    <property type="match status" value="1"/>
</dbReference>
<dbReference type="EMBL" id="CP123443">
    <property type="protein sequence ID" value="WGK70465.1"/>
    <property type="molecule type" value="Genomic_DNA"/>
</dbReference>
<dbReference type="RefSeq" id="WP_326928672.1">
    <property type="nucleotide sequence ID" value="NZ_CP123443.1"/>
</dbReference>
<keyword evidence="18" id="KW-1185">Reference proteome</keyword>
<keyword evidence="12 14" id="KW-0030">Aminoacyl-tRNA synthetase</keyword>
<dbReference type="InterPro" id="IPR014729">
    <property type="entry name" value="Rossmann-like_a/b/a_fold"/>
</dbReference>
<evidence type="ECO:0000256" key="9">
    <source>
        <dbReference type="ARBA" id="ARBA00022840"/>
    </source>
</evidence>
<dbReference type="Gene3D" id="2.40.50.140">
    <property type="entry name" value="Nucleic acid-binding proteins"/>
    <property type="match status" value="1"/>
</dbReference>
<comment type="catalytic activity">
    <reaction evidence="13 14">
        <text>tRNA(Met) + L-methionine + ATP = L-methionyl-tRNA(Met) + AMP + diphosphate</text>
        <dbReference type="Rhea" id="RHEA:13481"/>
        <dbReference type="Rhea" id="RHEA-COMP:9667"/>
        <dbReference type="Rhea" id="RHEA-COMP:9698"/>
        <dbReference type="ChEBI" id="CHEBI:30616"/>
        <dbReference type="ChEBI" id="CHEBI:33019"/>
        <dbReference type="ChEBI" id="CHEBI:57844"/>
        <dbReference type="ChEBI" id="CHEBI:78442"/>
        <dbReference type="ChEBI" id="CHEBI:78530"/>
        <dbReference type="ChEBI" id="CHEBI:456215"/>
        <dbReference type="EC" id="6.1.1.10"/>
    </reaction>
</comment>
<name>A0ABY8MLH3_9SPIO</name>
<evidence type="ECO:0000256" key="2">
    <source>
        <dbReference type="ARBA" id="ARBA00004496"/>
    </source>
</evidence>
<keyword evidence="7 14" id="KW-0547">Nucleotide-binding</keyword>
<dbReference type="InterPro" id="IPR033911">
    <property type="entry name" value="MetRS_core"/>
</dbReference>
<comment type="subcellular location">
    <subcellularLocation>
        <location evidence="2 14">Cytoplasm</location>
    </subcellularLocation>
</comment>
<evidence type="ECO:0000256" key="5">
    <source>
        <dbReference type="ARBA" id="ARBA00022555"/>
    </source>
</evidence>
<evidence type="ECO:0000256" key="1">
    <source>
        <dbReference type="ARBA" id="ARBA00003314"/>
    </source>
</evidence>
<feature type="compositionally biased region" description="Basic and acidic residues" evidence="15">
    <location>
        <begin position="327"/>
        <end position="336"/>
    </location>
</feature>
<dbReference type="Pfam" id="PF01588">
    <property type="entry name" value="tRNA_bind"/>
    <property type="match status" value="1"/>
</dbReference>
<dbReference type="EC" id="6.1.1.10" evidence="14"/>
<evidence type="ECO:0000256" key="10">
    <source>
        <dbReference type="ARBA" id="ARBA00022884"/>
    </source>
</evidence>
<comment type="similarity">
    <text evidence="3 14">Belongs to the class-I aminoacyl-tRNA synthetase family. MetG type 1 subfamily.</text>
</comment>
<gene>
    <name evidence="14 17" type="primary">metG</name>
    <name evidence="17" type="ORF">P0082_00470</name>
</gene>
<dbReference type="InterPro" id="IPR041872">
    <property type="entry name" value="Anticodon_Met"/>
</dbReference>
<feature type="short sequence motif" description="'HIGH' region" evidence="14">
    <location>
        <begin position="20"/>
        <end position="30"/>
    </location>
</feature>
<dbReference type="CDD" id="cd07957">
    <property type="entry name" value="Anticodon_Ia_Met"/>
    <property type="match status" value="1"/>
</dbReference>
<evidence type="ECO:0000259" key="16">
    <source>
        <dbReference type="PROSITE" id="PS50886"/>
    </source>
</evidence>
<dbReference type="InterPro" id="IPR023458">
    <property type="entry name" value="Met-tRNA_ligase_1"/>
</dbReference>
<sequence>MREHRKRKNMKKRLITSALPYVNNIPHLGNLIQVLSADVFARFCRRRGYETLYVCGSDEYGTATETRALKEKTSPKELCDRFHQVHKEIYTWFNIEFDHFGRTSGPWQTKIVQQIYREVEAAGYILKREMEQTYCDHCKCFLADRYICGNCPHCGSTNAHGDQCEDCGTMLDPTDLLEPRCGICGREPQRRKTEHLFIDLPALKDRLEAWIDVAGERGRWAKNALQMTRSWIRDGLKQRCITRDLSWGVPVPDMPGKVFYVWFDAPIGYISITAELLEQSDPQKGDWRSWWQNPDEVELFQFIGKDNIPFHTVLFPSSLLAGSSRDSNGDTGKDNTGEDNTGEPNKWTMLHHMSSSEYLNYESGKFSKTRGVGIFGNDCRDTGIPADCWRFYLYYNRPEKSDYQFTWTEFQQLINRELIGNLANLVNRTLSFLQRFFGGKLQSPEQLQQHPEITQFLSRLREQQSEITEKLEWSRIKEGLHRIMEMADYGNKTFQEKEPWVLVKSADPKDAELAHSWLSALVFLIHDLSICLRPYLPQTAGRIAGFLGLPDEAENFNWQHLGAYSRLNATKAEGQALPKPQILFQQLEDERVAELRQHFSGKQSERTTAAPEPTDSEKQQKQQKQQKPVPASVPGPETWARCVELRVGRIVEVVPHPDATRLFVEKIDCGEAEPRTIVSGLAEHYSPEELLGKTVAVVANLKPAKLRGVKSQGMILAASPHKEEKSQQEQEEQTRQSGMRLVEVLHPQGQPGDRIVVQGFEEAEADRALPHPSSLPSTSSPPSKRISIDDFFAAELFLDGGKAYLQSGSAGLALLVQTSEGAVALGSEQLQSGSIA</sequence>
<dbReference type="InterPro" id="IPR009080">
    <property type="entry name" value="tRNAsynth_Ia_anticodon-bd"/>
</dbReference>
<dbReference type="GO" id="GO:0004825">
    <property type="term" value="F:methionine-tRNA ligase activity"/>
    <property type="evidence" value="ECO:0007669"/>
    <property type="project" value="UniProtKB-EC"/>
</dbReference>
<dbReference type="PROSITE" id="PS50886">
    <property type="entry name" value="TRBD"/>
    <property type="match status" value="1"/>
</dbReference>
<dbReference type="HAMAP" id="MF_00098">
    <property type="entry name" value="Met_tRNA_synth_type1"/>
    <property type="match status" value="1"/>
</dbReference>
<feature type="region of interest" description="Disordered" evidence="15">
    <location>
        <begin position="598"/>
        <end position="635"/>
    </location>
</feature>
<dbReference type="NCBIfam" id="NF001100">
    <property type="entry name" value="PRK00133.1"/>
    <property type="match status" value="1"/>
</dbReference>